<evidence type="ECO:0000259" key="3">
    <source>
        <dbReference type="Pfam" id="PF13229"/>
    </source>
</evidence>
<feature type="region of interest" description="Disordered" evidence="1">
    <location>
        <begin position="420"/>
        <end position="484"/>
    </location>
</feature>
<organism evidence="4 5">
    <name type="scientific">Methanobrevibacter arboriphilus JCM 13429 = DSM 1125</name>
    <dbReference type="NCBI Taxonomy" id="1300164"/>
    <lineage>
        <taxon>Archaea</taxon>
        <taxon>Methanobacteriati</taxon>
        <taxon>Methanobacteriota</taxon>
        <taxon>Methanomada group</taxon>
        <taxon>Methanobacteria</taxon>
        <taxon>Methanobacteriales</taxon>
        <taxon>Methanobacteriaceae</taxon>
        <taxon>Methanobrevibacter</taxon>
    </lineage>
</organism>
<dbReference type="RefSeq" id="WP_080461068.1">
    <property type="nucleotide sequence ID" value="NZ_JXMW01000029.1"/>
</dbReference>
<gene>
    <name evidence="4" type="ORF">MBBAR_29c00420</name>
</gene>
<dbReference type="Proteomes" id="UP000191661">
    <property type="component" value="Unassembled WGS sequence"/>
</dbReference>
<dbReference type="SMART" id="SM00710">
    <property type="entry name" value="PbH1"/>
    <property type="match status" value="8"/>
</dbReference>
<keyword evidence="2" id="KW-1133">Transmembrane helix</keyword>
<evidence type="ECO:0000256" key="1">
    <source>
        <dbReference type="SAM" id="MobiDB-lite"/>
    </source>
</evidence>
<dbReference type="InterPro" id="IPR006626">
    <property type="entry name" value="PbH1"/>
</dbReference>
<dbReference type="Pfam" id="PF13229">
    <property type="entry name" value="Beta_helix"/>
    <property type="match status" value="1"/>
</dbReference>
<feature type="compositionally biased region" description="Low complexity" evidence="1">
    <location>
        <begin position="465"/>
        <end position="480"/>
    </location>
</feature>
<dbReference type="InterPro" id="IPR039448">
    <property type="entry name" value="Beta_helix"/>
</dbReference>
<accession>A0A1V6N074</accession>
<dbReference type="EMBL" id="JXMW01000029">
    <property type="protein sequence ID" value="OQD58091.1"/>
    <property type="molecule type" value="Genomic_DNA"/>
</dbReference>
<dbReference type="InterPro" id="IPR011050">
    <property type="entry name" value="Pectin_lyase_fold/virulence"/>
</dbReference>
<feature type="domain" description="Right handed beta helix" evidence="3">
    <location>
        <begin position="133"/>
        <end position="285"/>
    </location>
</feature>
<feature type="transmembrane region" description="Helical" evidence="2">
    <location>
        <begin position="512"/>
        <end position="530"/>
    </location>
</feature>
<feature type="compositionally biased region" description="Polar residues" evidence="1">
    <location>
        <begin position="455"/>
        <end position="464"/>
    </location>
</feature>
<comment type="caution">
    <text evidence="4">The sequence shown here is derived from an EMBL/GenBank/DDBJ whole genome shotgun (WGS) entry which is preliminary data.</text>
</comment>
<evidence type="ECO:0000256" key="2">
    <source>
        <dbReference type="SAM" id="Phobius"/>
    </source>
</evidence>
<sequence length="535" mass="58528">MDKFKKIKKNRIKYLCLSILFIISIFIFISPSYSATIKVEHNATNQEIQSLIDSAKSGDIIQFKNSTYNEISLIINKKLTLKGNGTTIITNNSKENNGNANIGNNTFGFYFTKSALGSQLIGFNIISNSDYAVIVNSSSLTMTSNIIIGGQKGGVLFNNSKDSKINNNNISNSKGYGINIINSKNINITSSNIKNNNDSGILIYKSLYVSIFNSAIFNNLKHGIELIHSNNTKIVKNKIENNYDGIFLSNTKLANITDNLINNNKRNGINLNDRTEKSYIINNTISKNANGIQLNGKSINDIIKFNLIKEQKQTADTDVDMFETGNGIVIGDNYDPSSSFTIEYNSILNNENFGIKNKPQFDEVSVGANYFGDSGNHICPRILASILTAKLSASGELHLFDGKKQTGYIIGADQRIYSAKKIGTPSKPPNTSSNNTNSNINTNTDSGSNGNLNNASIQNGTNNAKTQSNNNPKKTNTTTNQYSVGDSGKPLLSKVYEVISNQIAKAMGENSILPYLVLIIIAGIFGLGYLKKRKI</sequence>
<dbReference type="InterPro" id="IPR012334">
    <property type="entry name" value="Pectin_lyas_fold"/>
</dbReference>
<keyword evidence="2" id="KW-0472">Membrane</keyword>
<dbReference type="AlphaFoldDB" id="A0A1V6N074"/>
<dbReference type="Gene3D" id="2.160.20.10">
    <property type="entry name" value="Single-stranded right-handed beta-helix, Pectin lyase-like"/>
    <property type="match status" value="1"/>
</dbReference>
<protein>
    <recommendedName>
        <fullName evidence="3">Right handed beta helix domain-containing protein</fullName>
    </recommendedName>
</protein>
<feature type="compositionally biased region" description="Low complexity" evidence="1">
    <location>
        <begin position="423"/>
        <end position="454"/>
    </location>
</feature>
<dbReference type="SUPFAM" id="SSF51126">
    <property type="entry name" value="Pectin lyase-like"/>
    <property type="match status" value="2"/>
</dbReference>
<evidence type="ECO:0000313" key="5">
    <source>
        <dbReference type="Proteomes" id="UP000191661"/>
    </source>
</evidence>
<name>A0A1V6N074_METAZ</name>
<keyword evidence="5" id="KW-1185">Reference proteome</keyword>
<keyword evidence="2" id="KW-0812">Transmembrane</keyword>
<proteinExistence type="predicted"/>
<evidence type="ECO:0000313" key="4">
    <source>
        <dbReference type="EMBL" id="OQD58091.1"/>
    </source>
</evidence>
<dbReference type="OrthoDB" id="379636at2157"/>
<reference evidence="4 5" key="1">
    <citation type="submission" date="2014-12" db="EMBL/GenBank/DDBJ databases">
        <title>Genome sequence of Methanobrevibacter arboriphilicus DH1, DSM1125.</title>
        <authorList>
            <person name="Poehlein A."/>
            <person name="Thauer R.K."/>
            <person name="Seedorf H."/>
            <person name="Daniel R."/>
        </authorList>
    </citation>
    <scope>NUCLEOTIDE SEQUENCE [LARGE SCALE GENOMIC DNA]</scope>
    <source>
        <strain evidence="4 5">DH1</strain>
    </source>
</reference>